<dbReference type="STRING" id="1007099.SAMN05216287_0711"/>
<feature type="transmembrane region" description="Helical" evidence="16">
    <location>
        <begin position="39"/>
        <end position="59"/>
    </location>
</feature>
<evidence type="ECO:0000256" key="5">
    <source>
        <dbReference type="ARBA" id="ARBA00022475"/>
    </source>
</evidence>
<evidence type="ECO:0000256" key="7">
    <source>
        <dbReference type="ARBA" id="ARBA00022679"/>
    </source>
</evidence>
<name>A0A1H2SNS3_9PSED</name>
<dbReference type="Gene3D" id="3.40.50.300">
    <property type="entry name" value="P-loop containing nucleotide triphosphate hydrolases"/>
    <property type="match status" value="1"/>
</dbReference>
<feature type="domain" description="AAA" evidence="18">
    <location>
        <begin position="551"/>
        <end position="707"/>
    </location>
</feature>
<evidence type="ECO:0000256" key="15">
    <source>
        <dbReference type="ARBA" id="ARBA00051245"/>
    </source>
</evidence>
<keyword evidence="9" id="KW-0547">Nucleotide-binding</keyword>
<dbReference type="Pfam" id="PF02706">
    <property type="entry name" value="Wzz"/>
    <property type="match status" value="1"/>
</dbReference>
<dbReference type="InterPro" id="IPR005702">
    <property type="entry name" value="Wzc-like_C"/>
</dbReference>
<accession>A0A1H2SNS3</accession>
<feature type="transmembrane region" description="Helical" evidence="16">
    <location>
        <begin position="462"/>
        <end position="482"/>
    </location>
</feature>
<dbReference type="InterPro" id="IPR050445">
    <property type="entry name" value="Bact_polysacc_biosynth/exp"/>
</dbReference>
<evidence type="ECO:0000256" key="16">
    <source>
        <dbReference type="SAM" id="Phobius"/>
    </source>
</evidence>
<protein>
    <recommendedName>
        <fullName evidence="4">non-specific protein-tyrosine kinase</fullName>
        <ecNumber evidence="4">2.7.10.2</ecNumber>
    </recommendedName>
</protein>
<dbReference type="PANTHER" id="PTHR32309:SF13">
    <property type="entry name" value="FERRIC ENTEROBACTIN TRANSPORT PROTEIN FEPE"/>
    <property type="match status" value="1"/>
</dbReference>
<evidence type="ECO:0000256" key="3">
    <source>
        <dbReference type="ARBA" id="ARBA00008883"/>
    </source>
</evidence>
<evidence type="ECO:0000256" key="4">
    <source>
        <dbReference type="ARBA" id="ARBA00011903"/>
    </source>
</evidence>
<evidence type="ECO:0000313" key="21">
    <source>
        <dbReference type="Proteomes" id="UP000243778"/>
    </source>
</evidence>
<evidence type="ECO:0000256" key="2">
    <source>
        <dbReference type="ARBA" id="ARBA00007316"/>
    </source>
</evidence>
<evidence type="ECO:0000259" key="17">
    <source>
        <dbReference type="Pfam" id="PF02706"/>
    </source>
</evidence>
<keyword evidence="14" id="KW-0829">Tyrosine-protein kinase</keyword>
<organism evidence="20 21">
    <name type="scientific">Pseudomonas kuykendallii</name>
    <dbReference type="NCBI Taxonomy" id="1007099"/>
    <lineage>
        <taxon>Bacteria</taxon>
        <taxon>Pseudomonadati</taxon>
        <taxon>Pseudomonadota</taxon>
        <taxon>Gammaproteobacteria</taxon>
        <taxon>Pseudomonadales</taxon>
        <taxon>Pseudomonadaceae</taxon>
        <taxon>Pseudomonas</taxon>
    </lineage>
</organism>
<reference evidence="21" key="1">
    <citation type="submission" date="2016-10" db="EMBL/GenBank/DDBJ databases">
        <authorList>
            <person name="Varghese N."/>
            <person name="Submissions S."/>
        </authorList>
    </citation>
    <scope>NUCLEOTIDE SEQUENCE [LARGE SCALE GENOMIC DNA]</scope>
    <source>
        <strain evidence="21">NRRL B-59562</strain>
    </source>
</reference>
<dbReference type="SUPFAM" id="SSF52540">
    <property type="entry name" value="P-loop containing nucleoside triphosphate hydrolases"/>
    <property type="match status" value="1"/>
</dbReference>
<evidence type="ECO:0000256" key="10">
    <source>
        <dbReference type="ARBA" id="ARBA00022777"/>
    </source>
</evidence>
<keyword evidence="11" id="KW-0067">ATP-binding</keyword>
<dbReference type="Pfam" id="PF13807">
    <property type="entry name" value="GNVR"/>
    <property type="match status" value="1"/>
</dbReference>
<keyword evidence="8 16" id="KW-0812">Transmembrane</keyword>
<evidence type="ECO:0000256" key="1">
    <source>
        <dbReference type="ARBA" id="ARBA00004429"/>
    </source>
</evidence>
<keyword evidence="6" id="KW-0997">Cell inner membrane</keyword>
<evidence type="ECO:0000256" key="13">
    <source>
        <dbReference type="ARBA" id="ARBA00023136"/>
    </source>
</evidence>
<dbReference type="FunFam" id="3.40.50.300:FF:000527">
    <property type="entry name" value="Tyrosine-protein kinase etk"/>
    <property type="match status" value="1"/>
</dbReference>
<dbReference type="Pfam" id="PF13614">
    <property type="entry name" value="AAA_31"/>
    <property type="match status" value="1"/>
</dbReference>
<evidence type="ECO:0000256" key="6">
    <source>
        <dbReference type="ARBA" id="ARBA00022519"/>
    </source>
</evidence>
<dbReference type="GO" id="GO:0042802">
    <property type="term" value="F:identical protein binding"/>
    <property type="evidence" value="ECO:0007669"/>
    <property type="project" value="UniProtKB-ARBA"/>
</dbReference>
<dbReference type="InterPro" id="IPR025669">
    <property type="entry name" value="AAA_dom"/>
</dbReference>
<sequence length="747" mass="82081">MILESISQKDRALPHASLEDDNDFIDLRRIWRAIWSRKWGILTLVLVVTLLTSLLMMSIKPLYKASATVMIEPKGNQPLTFQPITDQSSGISEFLQTQLSLIQSRGVAEKVVRDLRLTEHPDFDPRQQPQPLINIAGLVKRFSIDSLIPGAVPSGDDEDKPMTDAEIFDAVTQNLMHRTEVWAEGKSQLVNVAVEMPDRLTAAMVANALAQSYIEKQLESQMEMSLASTNWMNTRLTELRATLQSAEDKLQAYREAEGLVDVGGVSTISANTLSVTGDRMIDARRARAEAESQFRQVETMRKAGLDRLTSVPAVLSNPLIQQFKAEEARARAKVEELSRRYGENHPSMIAARSDLSAAKASLQTQVDQVVAGIERNYQLAVANENSLDSSFNKNKAQIQDISRKEFKLRELQRDVDSNRTLYDTFMTRMQETAATSDMNSSNARIVDTAIAPIEPSAPNKRLIIVIAAFMSLVVGVGLALLLDVINNTFKSPEDVETKLNLPVLGIVPLIPKKSRMQIAHQFEQSQDKRFCEAIRTIRTSVMLSDMSQPHKVVVITSSVPGEGKSAVAANLAFAMGQLERVLLIDADLRRPTLAKSFDFPVGAPGLANLIAGTAKAEDCIQTVGNVDMLPAGVVPPNPLELLASPRFAKFLEITKERYDRIIVDSPPSQAVSDATLLSTFANAVIYVIKSESTAIPLAQKGIGQLLQSGAPLTGVVLNQVDVQKAAKHGSYSGYYDHYGYSNGEEKA</sequence>
<evidence type="ECO:0000259" key="19">
    <source>
        <dbReference type="Pfam" id="PF13807"/>
    </source>
</evidence>
<keyword evidence="21" id="KW-1185">Reference proteome</keyword>
<dbReference type="OrthoDB" id="9775724at2"/>
<dbReference type="GO" id="GO:0004715">
    <property type="term" value="F:non-membrane spanning protein tyrosine kinase activity"/>
    <property type="evidence" value="ECO:0007669"/>
    <property type="project" value="UniProtKB-EC"/>
</dbReference>
<evidence type="ECO:0000256" key="9">
    <source>
        <dbReference type="ARBA" id="ARBA00022741"/>
    </source>
</evidence>
<feature type="domain" description="Polysaccharide chain length determinant N-terminal" evidence="17">
    <location>
        <begin position="24"/>
        <end position="115"/>
    </location>
</feature>
<dbReference type="Proteomes" id="UP000243778">
    <property type="component" value="Unassembled WGS sequence"/>
</dbReference>
<keyword evidence="10" id="KW-0418">Kinase</keyword>
<keyword evidence="7" id="KW-0808">Transferase</keyword>
<dbReference type="GO" id="GO:0005886">
    <property type="term" value="C:plasma membrane"/>
    <property type="evidence" value="ECO:0007669"/>
    <property type="project" value="UniProtKB-SubCell"/>
</dbReference>
<proteinExistence type="inferred from homology"/>
<evidence type="ECO:0000256" key="12">
    <source>
        <dbReference type="ARBA" id="ARBA00022989"/>
    </source>
</evidence>
<keyword evidence="5" id="KW-1003">Cell membrane</keyword>
<dbReference type="AlphaFoldDB" id="A0A1H2SNS3"/>
<dbReference type="InterPro" id="IPR027417">
    <property type="entry name" value="P-loop_NTPase"/>
</dbReference>
<evidence type="ECO:0000313" key="20">
    <source>
        <dbReference type="EMBL" id="SDW33286.1"/>
    </source>
</evidence>
<evidence type="ECO:0000259" key="18">
    <source>
        <dbReference type="Pfam" id="PF13614"/>
    </source>
</evidence>
<feature type="domain" description="Tyrosine-protein kinase G-rich" evidence="19">
    <location>
        <begin position="410"/>
        <end position="481"/>
    </location>
</feature>
<evidence type="ECO:0000256" key="14">
    <source>
        <dbReference type="ARBA" id="ARBA00023137"/>
    </source>
</evidence>
<dbReference type="PANTHER" id="PTHR32309">
    <property type="entry name" value="TYROSINE-PROTEIN KINASE"/>
    <property type="match status" value="1"/>
</dbReference>
<dbReference type="EC" id="2.7.10.2" evidence="4"/>
<evidence type="ECO:0000256" key="11">
    <source>
        <dbReference type="ARBA" id="ARBA00022840"/>
    </source>
</evidence>
<dbReference type="InterPro" id="IPR003856">
    <property type="entry name" value="LPS_length_determ_N"/>
</dbReference>
<comment type="subcellular location">
    <subcellularLocation>
        <location evidence="1">Cell inner membrane</location>
        <topology evidence="1">Multi-pass membrane protein</topology>
    </subcellularLocation>
</comment>
<dbReference type="GO" id="GO:0005524">
    <property type="term" value="F:ATP binding"/>
    <property type="evidence" value="ECO:0007669"/>
    <property type="project" value="UniProtKB-KW"/>
</dbReference>
<dbReference type="NCBIfam" id="TIGR01007">
    <property type="entry name" value="eps_fam"/>
    <property type="match status" value="1"/>
</dbReference>
<keyword evidence="12 16" id="KW-1133">Transmembrane helix</keyword>
<comment type="similarity">
    <text evidence="3">Belongs to the etk/wzc family.</text>
</comment>
<dbReference type="CDD" id="cd05387">
    <property type="entry name" value="BY-kinase"/>
    <property type="match status" value="1"/>
</dbReference>
<dbReference type="EMBL" id="FNNU01000001">
    <property type="protein sequence ID" value="SDW33286.1"/>
    <property type="molecule type" value="Genomic_DNA"/>
</dbReference>
<comment type="catalytic activity">
    <reaction evidence="15">
        <text>L-tyrosyl-[protein] + ATP = O-phospho-L-tyrosyl-[protein] + ADP + H(+)</text>
        <dbReference type="Rhea" id="RHEA:10596"/>
        <dbReference type="Rhea" id="RHEA-COMP:10136"/>
        <dbReference type="Rhea" id="RHEA-COMP:20101"/>
        <dbReference type="ChEBI" id="CHEBI:15378"/>
        <dbReference type="ChEBI" id="CHEBI:30616"/>
        <dbReference type="ChEBI" id="CHEBI:46858"/>
        <dbReference type="ChEBI" id="CHEBI:61978"/>
        <dbReference type="ChEBI" id="CHEBI:456216"/>
        <dbReference type="EC" id="2.7.10.2"/>
    </reaction>
</comment>
<dbReference type="RefSeq" id="WP_090224655.1">
    <property type="nucleotide sequence ID" value="NZ_FNNU01000001.1"/>
</dbReference>
<keyword evidence="13 16" id="KW-0472">Membrane</keyword>
<dbReference type="InterPro" id="IPR032807">
    <property type="entry name" value="GNVR"/>
</dbReference>
<evidence type="ECO:0000256" key="8">
    <source>
        <dbReference type="ARBA" id="ARBA00022692"/>
    </source>
</evidence>
<gene>
    <name evidence="20" type="ORF">SAMN05216287_0711</name>
</gene>
<comment type="similarity">
    <text evidence="2">Belongs to the CpsD/CapB family.</text>
</comment>